<dbReference type="Proteomes" id="UP001278087">
    <property type="component" value="Unassembled WGS sequence"/>
</dbReference>
<proteinExistence type="predicted"/>
<evidence type="ECO:0000313" key="2">
    <source>
        <dbReference type="EMBL" id="MDW2757672.1"/>
    </source>
</evidence>
<comment type="caution">
    <text evidence="2">The sequence shown here is derived from an EMBL/GenBank/DDBJ whole genome shotgun (WGS) entry which is preliminary data.</text>
</comment>
<evidence type="ECO:0000313" key="3">
    <source>
        <dbReference type="Proteomes" id="UP001278087"/>
    </source>
</evidence>
<gene>
    <name evidence="2" type="ORF">RYZ67_04125</name>
</gene>
<reference evidence="2" key="1">
    <citation type="submission" date="2023-10" db="EMBL/GenBank/DDBJ databases">
        <title>Fecal carriage and genetic characteristics of carbapenem-resistant Enterobacterales among healthy adults from four provinces of China.</title>
        <authorList>
            <person name="Li Y."/>
            <person name="Zhang R."/>
        </authorList>
    </citation>
    <scope>NUCLEOTIDE SEQUENCE</scope>
    <source>
        <strain evidence="2">HN-136</strain>
    </source>
</reference>
<protein>
    <submittedName>
        <fullName evidence="2">Uncharacterized protein</fullName>
    </submittedName>
</protein>
<feature type="compositionally biased region" description="Polar residues" evidence="1">
    <location>
        <begin position="102"/>
        <end position="118"/>
    </location>
</feature>
<feature type="region of interest" description="Disordered" evidence="1">
    <location>
        <begin position="93"/>
        <end position="118"/>
    </location>
</feature>
<sequence>MIFISAVSAENDKGTACAGGGKEQAISEKEFRSPHVHRFSETPLPVNVQGRLTAASLASQAPGGKIVAARVIRLMPSACRVGAEPASLQAVPSARIPAGSPGQPSTPHRFSAGPGSSL</sequence>
<name>A0AAP5XTC4_CITFR</name>
<dbReference type="RefSeq" id="WP_264363717.1">
    <property type="nucleotide sequence ID" value="NZ_CP119048.1"/>
</dbReference>
<dbReference type="AlphaFoldDB" id="A0AAP5XTC4"/>
<evidence type="ECO:0000256" key="1">
    <source>
        <dbReference type="SAM" id="MobiDB-lite"/>
    </source>
</evidence>
<organism evidence="2 3">
    <name type="scientific">Citrobacter freundii</name>
    <dbReference type="NCBI Taxonomy" id="546"/>
    <lineage>
        <taxon>Bacteria</taxon>
        <taxon>Pseudomonadati</taxon>
        <taxon>Pseudomonadota</taxon>
        <taxon>Gammaproteobacteria</taxon>
        <taxon>Enterobacterales</taxon>
        <taxon>Enterobacteriaceae</taxon>
        <taxon>Citrobacter</taxon>
        <taxon>Citrobacter freundii complex</taxon>
    </lineage>
</organism>
<accession>A0AAP5XTC4</accession>
<dbReference type="EMBL" id="JAWPBU010000003">
    <property type="protein sequence ID" value="MDW2757672.1"/>
    <property type="molecule type" value="Genomic_DNA"/>
</dbReference>